<comment type="caution">
    <text evidence="2">The sequence shown here is derived from an EMBL/GenBank/DDBJ whole genome shotgun (WGS) entry which is preliminary data.</text>
</comment>
<organism evidence="2 3">
    <name type="scientific">Ligilactobacillus ruminis</name>
    <dbReference type="NCBI Taxonomy" id="1623"/>
    <lineage>
        <taxon>Bacteria</taxon>
        <taxon>Bacillati</taxon>
        <taxon>Bacillota</taxon>
        <taxon>Bacilli</taxon>
        <taxon>Lactobacillales</taxon>
        <taxon>Lactobacillaceae</taxon>
        <taxon>Ligilactobacillus</taxon>
    </lineage>
</organism>
<name>A0ABY1AB03_9LACO</name>
<sequence length="119" mass="13948">MKEAEFQRYLVKFKAILKREKRYLIKDDGEKVTAIAAEKEEYIPIFNDYEGPISDKTRKLIDEIQNLQSLNMMLTEQAIAFQKNLMDSIQRNLKQPAGTYSKYQQQPHESAISLFDQKA</sequence>
<proteinExistence type="predicted"/>
<dbReference type="EMBL" id="FOCC01000005">
    <property type="protein sequence ID" value="SEM59695.1"/>
    <property type="molecule type" value="Genomic_DNA"/>
</dbReference>
<accession>A0ABY1AB03</accession>
<protein>
    <recommendedName>
        <fullName evidence="4">Flagellar protein FlgN</fullName>
    </recommendedName>
</protein>
<evidence type="ECO:0000313" key="2">
    <source>
        <dbReference type="EMBL" id="SEM59695.1"/>
    </source>
</evidence>
<feature type="region of interest" description="Disordered" evidence="1">
    <location>
        <begin position="97"/>
        <end position="119"/>
    </location>
</feature>
<gene>
    <name evidence="2" type="ORF">SAMN05216431_1056</name>
</gene>
<dbReference type="Proteomes" id="UP000182089">
    <property type="component" value="Unassembled WGS sequence"/>
</dbReference>
<evidence type="ECO:0000313" key="3">
    <source>
        <dbReference type="Proteomes" id="UP000182089"/>
    </source>
</evidence>
<reference evidence="2 3" key="1">
    <citation type="submission" date="2016-10" db="EMBL/GenBank/DDBJ databases">
        <authorList>
            <person name="Varghese N."/>
            <person name="Submissions S."/>
        </authorList>
    </citation>
    <scope>NUCLEOTIDE SEQUENCE [LARGE SCALE GENOMIC DNA]</scope>
    <source>
        <strain evidence="2 3">WC1T17</strain>
    </source>
</reference>
<evidence type="ECO:0008006" key="4">
    <source>
        <dbReference type="Google" id="ProtNLM"/>
    </source>
</evidence>
<evidence type="ECO:0000256" key="1">
    <source>
        <dbReference type="SAM" id="MobiDB-lite"/>
    </source>
</evidence>